<protein>
    <submittedName>
        <fullName evidence="2">Unannotated protein</fullName>
    </submittedName>
</protein>
<gene>
    <name evidence="2" type="ORF">UFOPK1358_01523</name>
</gene>
<sequence length="183" mass="18373">MISPTTLARGERFPSTATSSSRATTASSTTAISSYSKARSKAASSSSAPWALVIPIEEPMFAGFTKMVSPNSAISLDASSCPFSSSVTRTAAQRGCAIPAASSTVLAMALSMATAEPNTPAPTYGTCAISSRPCTVPSSPFGPCRIGNTTVGTSFVAPPRTSKGCTSGPSILSESGSSSARPC</sequence>
<feature type="region of interest" description="Disordered" evidence="1">
    <location>
        <begin position="155"/>
        <end position="183"/>
    </location>
</feature>
<accession>A0A6J6CDM1</accession>
<organism evidence="2">
    <name type="scientific">freshwater metagenome</name>
    <dbReference type="NCBI Taxonomy" id="449393"/>
    <lineage>
        <taxon>unclassified sequences</taxon>
        <taxon>metagenomes</taxon>
        <taxon>ecological metagenomes</taxon>
    </lineage>
</organism>
<evidence type="ECO:0000256" key="1">
    <source>
        <dbReference type="SAM" id="MobiDB-lite"/>
    </source>
</evidence>
<reference evidence="2" key="1">
    <citation type="submission" date="2020-05" db="EMBL/GenBank/DDBJ databases">
        <authorList>
            <person name="Chiriac C."/>
            <person name="Salcher M."/>
            <person name="Ghai R."/>
            <person name="Kavagutti S V."/>
        </authorList>
    </citation>
    <scope>NUCLEOTIDE SEQUENCE</scope>
</reference>
<dbReference type="EMBL" id="CAEZSF010000173">
    <property type="protein sequence ID" value="CAB4549431.1"/>
    <property type="molecule type" value="Genomic_DNA"/>
</dbReference>
<evidence type="ECO:0000313" key="2">
    <source>
        <dbReference type="EMBL" id="CAB4549431.1"/>
    </source>
</evidence>
<feature type="compositionally biased region" description="Low complexity" evidence="1">
    <location>
        <begin position="15"/>
        <end position="24"/>
    </location>
</feature>
<name>A0A6J6CDM1_9ZZZZ</name>
<feature type="compositionally biased region" description="Low complexity" evidence="1">
    <location>
        <begin position="167"/>
        <end position="183"/>
    </location>
</feature>
<feature type="region of interest" description="Disordered" evidence="1">
    <location>
        <begin position="1"/>
        <end position="24"/>
    </location>
</feature>
<proteinExistence type="predicted"/>
<dbReference type="AlphaFoldDB" id="A0A6J6CDM1"/>